<dbReference type="OrthoDB" id="536948at2759"/>
<feature type="domain" description="HYR" evidence="17">
    <location>
        <begin position="143"/>
        <end position="223"/>
    </location>
</feature>
<feature type="domain" description="CUB" evidence="13">
    <location>
        <begin position="2534"/>
        <end position="2650"/>
    </location>
</feature>
<dbReference type="PROSITE" id="PS00010">
    <property type="entry name" value="ASX_HYDROXYL"/>
    <property type="match status" value="1"/>
</dbReference>
<feature type="disulfide bond" evidence="10">
    <location>
        <begin position="1811"/>
        <end position="1826"/>
    </location>
</feature>
<evidence type="ECO:0000256" key="12">
    <source>
        <dbReference type="SAM" id="SignalP"/>
    </source>
</evidence>
<dbReference type="GO" id="GO:0045217">
    <property type="term" value="P:cell-cell junction maintenance"/>
    <property type="evidence" value="ECO:0007669"/>
    <property type="project" value="TreeGrafter"/>
</dbReference>
<dbReference type="GO" id="GO:0016020">
    <property type="term" value="C:membrane"/>
    <property type="evidence" value="ECO:0007669"/>
    <property type="project" value="InterPro"/>
</dbReference>
<feature type="signal peptide" evidence="12">
    <location>
        <begin position="1"/>
        <end position="22"/>
    </location>
</feature>
<keyword evidence="1" id="KW-0768">Sushi</keyword>
<dbReference type="InterPro" id="IPR002172">
    <property type="entry name" value="LDrepeatLR_classA_rpt"/>
</dbReference>
<dbReference type="SUPFAM" id="SSF57196">
    <property type="entry name" value="EGF/Laminin"/>
    <property type="match status" value="3"/>
</dbReference>
<dbReference type="EMBL" id="JAIZAY010000013">
    <property type="protein sequence ID" value="KAJ8030426.1"/>
    <property type="molecule type" value="Genomic_DNA"/>
</dbReference>
<accession>A0A9Q1BPU9</accession>
<evidence type="ECO:0000256" key="11">
    <source>
        <dbReference type="PROSITE-ProRule" id="PRU00196"/>
    </source>
</evidence>
<dbReference type="InterPro" id="IPR009003">
    <property type="entry name" value="Peptidase_S1_PA"/>
</dbReference>
<comment type="caution">
    <text evidence="18">The sequence shown here is derived from an EMBL/GenBank/DDBJ whole genome shotgun (WGS) entry which is preliminary data.</text>
</comment>
<dbReference type="PROSITE" id="PS50026">
    <property type="entry name" value="EGF_3"/>
    <property type="match status" value="4"/>
</dbReference>
<dbReference type="InterPro" id="IPR000742">
    <property type="entry name" value="EGF"/>
</dbReference>
<reference evidence="18" key="1">
    <citation type="submission" date="2021-10" db="EMBL/GenBank/DDBJ databases">
        <title>Tropical sea cucumber genome reveals ecological adaptation and Cuvierian tubules defense mechanism.</title>
        <authorList>
            <person name="Chen T."/>
        </authorList>
    </citation>
    <scope>NUCLEOTIDE SEQUENCE</scope>
    <source>
        <strain evidence="18">Nanhai2018</strain>
        <tissue evidence="18">Muscle</tissue>
    </source>
</reference>
<feature type="disulfide bond" evidence="11">
    <location>
        <begin position="2697"/>
        <end position="2758"/>
    </location>
</feature>
<evidence type="ECO:0000256" key="5">
    <source>
        <dbReference type="ARBA" id="ARBA00022801"/>
    </source>
</evidence>
<dbReference type="Gene3D" id="3.10.250.10">
    <property type="entry name" value="SRCR-like domain"/>
    <property type="match status" value="3"/>
</dbReference>
<keyword evidence="5" id="KW-0378">Hydrolase</keyword>
<feature type="disulfide bond" evidence="10">
    <location>
        <begin position="1979"/>
        <end position="1997"/>
    </location>
</feature>
<dbReference type="SUPFAM" id="SSF49854">
    <property type="entry name" value="Spermadhesin, CUB domain"/>
    <property type="match status" value="3"/>
</dbReference>
<feature type="domain" description="SRCR" evidence="16">
    <location>
        <begin position="2118"/>
        <end position="2218"/>
    </location>
</feature>
<evidence type="ECO:0000259" key="13">
    <source>
        <dbReference type="PROSITE" id="PS01180"/>
    </source>
</evidence>
<evidence type="ECO:0000256" key="10">
    <source>
        <dbReference type="PROSITE-ProRule" id="PRU00124"/>
    </source>
</evidence>
<feature type="domain" description="SRCR" evidence="16">
    <location>
        <begin position="2659"/>
        <end position="2759"/>
    </location>
</feature>
<dbReference type="FunFam" id="2.60.120.290:FF:000056">
    <property type="entry name" value="C-type LECtin"/>
    <property type="match status" value="1"/>
</dbReference>
<feature type="disulfide bond" evidence="9">
    <location>
        <begin position="49"/>
        <end position="58"/>
    </location>
</feature>
<feature type="domain" description="SRCR" evidence="16">
    <location>
        <begin position="2012"/>
        <end position="2112"/>
    </location>
</feature>
<feature type="disulfide bond" evidence="9">
    <location>
        <begin position="2268"/>
        <end position="2277"/>
    </location>
</feature>
<keyword evidence="9" id="KW-0245">EGF-like domain</keyword>
<dbReference type="GO" id="GO:0006508">
    <property type="term" value="P:proteolysis"/>
    <property type="evidence" value="ECO:0007669"/>
    <property type="project" value="UniProtKB-KW"/>
</dbReference>
<evidence type="ECO:0000256" key="3">
    <source>
        <dbReference type="ARBA" id="ARBA00022729"/>
    </source>
</evidence>
<keyword evidence="6" id="KW-0720">Serine protease</keyword>
<keyword evidence="2" id="KW-0645">Protease</keyword>
<dbReference type="InterPro" id="IPR036055">
    <property type="entry name" value="LDL_receptor-like_sf"/>
</dbReference>
<feature type="disulfide bond" evidence="11">
    <location>
        <begin position="2143"/>
        <end position="2207"/>
    </location>
</feature>
<feature type="disulfide bond" evidence="11">
    <location>
        <begin position="2050"/>
        <end position="2111"/>
    </location>
</feature>
<feature type="disulfide bond" evidence="11">
    <location>
        <begin position="2728"/>
        <end position="2738"/>
    </location>
</feature>
<dbReference type="Gene3D" id="4.10.400.10">
    <property type="entry name" value="Low-density Lipoprotein Receptor"/>
    <property type="match status" value="6"/>
</dbReference>
<dbReference type="PROSITE" id="PS01180">
    <property type="entry name" value="CUB"/>
    <property type="match status" value="1"/>
</dbReference>
<dbReference type="PRINTS" id="PR00261">
    <property type="entry name" value="LDLRECEPTOR"/>
</dbReference>
<evidence type="ECO:0000256" key="4">
    <source>
        <dbReference type="ARBA" id="ARBA00022737"/>
    </source>
</evidence>
<dbReference type="InterPro" id="IPR001254">
    <property type="entry name" value="Trypsin_dom"/>
</dbReference>
<evidence type="ECO:0000256" key="9">
    <source>
        <dbReference type="PROSITE-ProRule" id="PRU00076"/>
    </source>
</evidence>
<dbReference type="Pfam" id="PF00008">
    <property type="entry name" value="EGF"/>
    <property type="match status" value="3"/>
</dbReference>
<dbReference type="PANTHER" id="PTHR47653:SF1">
    <property type="entry name" value="DELETED IN MALIGNANT BRAIN TUMORS 1 PROTEIN"/>
    <property type="match status" value="1"/>
</dbReference>
<dbReference type="GO" id="GO:0004252">
    <property type="term" value="F:serine-type endopeptidase activity"/>
    <property type="evidence" value="ECO:0007669"/>
    <property type="project" value="InterPro"/>
</dbReference>
<dbReference type="Pfam" id="PF00530">
    <property type="entry name" value="SRCR"/>
    <property type="match status" value="3"/>
</dbReference>
<dbReference type="GO" id="GO:0005509">
    <property type="term" value="F:calcium ion binding"/>
    <property type="evidence" value="ECO:0007669"/>
    <property type="project" value="InterPro"/>
</dbReference>
<feature type="domain" description="EGF-like" evidence="14">
    <location>
        <begin position="2234"/>
        <end position="2278"/>
    </location>
</feature>
<dbReference type="InterPro" id="IPR001881">
    <property type="entry name" value="EGF-like_Ca-bd_dom"/>
</dbReference>
<protein>
    <submittedName>
        <fullName evidence="18">Neurotrypsin</fullName>
    </submittedName>
</protein>
<keyword evidence="3 12" id="KW-0732">Signal</keyword>
<feature type="domain" description="EGF-like" evidence="14">
    <location>
        <begin position="2359"/>
        <end position="2395"/>
    </location>
</feature>
<dbReference type="Gene3D" id="2.60.120.290">
    <property type="entry name" value="Spermadhesin, CUB domain"/>
    <property type="match status" value="2"/>
</dbReference>
<dbReference type="CDD" id="cd00041">
    <property type="entry name" value="CUB"/>
    <property type="match status" value="2"/>
</dbReference>
<dbReference type="SUPFAM" id="SSF56487">
    <property type="entry name" value="SRCR-like"/>
    <property type="match status" value="3"/>
</dbReference>
<name>A0A9Q1BPU9_HOLLE</name>
<dbReference type="SUPFAM" id="SSF50494">
    <property type="entry name" value="Trypsin-like serine proteases"/>
    <property type="match status" value="1"/>
</dbReference>
<dbReference type="PROSITE" id="PS50825">
    <property type="entry name" value="HYR"/>
    <property type="match status" value="2"/>
</dbReference>
<evidence type="ECO:0000256" key="6">
    <source>
        <dbReference type="ARBA" id="ARBA00022825"/>
    </source>
</evidence>
<feature type="disulfide bond" evidence="11">
    <location>
        <begin position="2037"/>
        <end position="2101"/>
    </location>
</feature>
<keyword evidence="8" id="KW-0325">Glycoprotein</keyword>
<dbReference type="FunFam" id="3.10.250.10:FF:000011">
    <property type="entry name" value="Scavenger receptor class A member 5"/>
    <property type="match status" value="1"/>
</dbReference>
<feature type="disulfide bond" evidence="9">
    <location>
        <begin position="2320"/>
        <end position="2329"/>
    </location>
</feature>
<feature type="disulfide bond" evidence="10">
    <location>
        <begin position="1922"/>
        <end position="1937"/>
    </location>
</feature>
<feature type="domain" description="HYR" evidence="17">
    <location>
        <begin position="60"/>
        <end position="142"/>
    </location>
</feature>
<dbReference type="SMART" id="SM00020">
    <property type="entry name" value="Tryp_SPc"/>
    <property type="match status" value="1"/>
</dbReference>
<keyword evidence="19" id="KW-1185">Reference proteome</keyword>
<dbReference type="InterPro" id="IPR023415">
    <property type="entry name" value="LDLR_class-A_CS"/>
</dbReference>
<dbReference type="Proteomes" id="UP001152320">
    <property type="component" value="Chromosome 13"/>
</dbReference>
<evidence type="ECO:0000313" key="18">
    <source>
        <dbReference type="EMBL" id="KAJ8030426.1"/>
    </source>
</evidence>
<dbReference type="CDD" id="cd00054">
    <property type="entry name" value="EGF_CA"/>
    <property type="match status" value="3"/>
</dbReference>
<evidence type="ECO:0000256" key="7">
    <source>
        <dbReference type="ARBA" id="ARBA00023157"/>
    </source>
</evidence>
<dbReference type="SMART" id="SM00042">
    <property type="entry name" value="CUB"/>
    <property type="match status" value="2"/>
</dbReference>
<dbReference type="CDD" id="cd00112">
    <property type="entry name" value="LDLa"/>
    <property type="match status" value="4"/>
</dbReference>
<dbReference type="Gene3D" id="2.40.10.10">
    <property type="entry name" value="Trypsin-like serine proteases"/>
    <property type="match status" value="2"/>
</dbReference>
<feature type="domain" description="EGF-like" evidence="14">
    <location>
        <begin position="2294"/>
        <end position="2330"/>
    </location>
</feature>
<dbReference type="InterPro" id="IPR000859">
    <property type="entry name" value="CUB_dom"/>
</dbReference>
<dbReference type="FunFam" id="3.10.250.10:FF:000006">
    <property type="entry name" value="neurotrypsin isoform X2"/>
    <property type="match status" value="1"/>
</dbReference>
<feature type="chain" id="PRO_5040128674" evidence="12">
    <location>
        <begin position="23"/>
        <end position="3203"/>
    </location>
</feature>
<evidence type="ECO:0000256" key="2">
    <source>
        <dbReference type="ARBA" id="ARBA00022670"/>
    </source>
</evidence>
<dbReference type="PROSITE" id="PS00022">
    <property type="entry name" value="EGF_1"/>
    <property type="match status" value="4"/>
</dbReference>
<dbReference type="PROSITE" id="PS50068">
    <property type="entry name" value="LDLRA_2"/>
    <property type="match status" value="4"/>
</dbReference>
<feature type="domain" description="Peptidase S1" evidence="15">
    <location>
        <begin position="2980"/>
        <end position="3201"/>
    </location>
</feature>
<dbReference type="Pfam" id="PF00089">
    <property type="entry name" value="Trypsin"/>
    <property type="match status" value="1"/>
</dbReference>
<proteinExistence type="predicted"/>
<evidence type="ECO:0000259" key="14">
    <source>
        <dbReference type="PROSITE" id="PS50026"/>
    </source>
</evidence>
<dbReference type="InterPro" id="IPR043504">
    <property type="entry name" value="Peptidase_S1_PA_chymotrypsin"/>
</dbReference>
<dbReference type="PRINTS" id="PR00258">
    <property type="entry name" value="SPERACTRCPTR"/>
</dbReference>
<dbReference type="InterPro" id="IPR053243">
    <property type="entry name" value="SJ_maturation_regulator"/>
</dbReference>
<organism evidence="18 19">
    <name type="scientific">Holothuria leucospilota</name>
    <name type="common">Black long sea cucumber</name>
    <name type="synonym">Mertensiothuria leucospilota</name>
    <dbReference type="NCBI Taxonomy" id="206669"/>
    <lineage>
        <taxon>Eukaryota</taxon>
        <taxon>Metazoa</taxon>
        <taxon>Echinodermata</taxon>
        <taxon>Eleutherozoa</taxon>
        <taxon>Echinozoa</taxon>
        <taxon>Holothuroidea</taxon>
        <taxon>Aspidochirotacea</taxon>
        <taxon>Aspidochirotida</taxon>
        <taxon>Holothuriidae</taxon>
        <taxon>Holothuria</taxon>
    </lineage>
</organism>
<evidence type="ECO:0000313" key="19">
    <source>
        <dbReference type="Proteomes" id="UP001152320"/>
    </source>
</evidence>
<dbReference type="PROSITE" id="PS50287">
    <property type="entry name" value="SRCR_2"/>
    <property type="match status" value="3"/>
</dbReference>
<feature type="disulfide bond" evidence="10">
    <location>
        <begin position="1991"/>
        <end position="2006"/>
    </location>
</feature>
<dbReference type="InterPro" id="IPR000152">
    <property type="entry name" value="EGF-type_Asp/Asn_hydroxyl_site"/>
</dbReference>
<evidence type="ECO:0000259" key="15">
    <source>
        <dbReference type="PROSITE" id="PS50240"/>
    </source>
</evidence>
<evidence type="ECO:0000256" key="8">
    <source>
        <dbReference type="ARBA" id="ARBA00023180"/>
    </source>
</evidence>
<dbReference type="PROSITE" id="PS01209">
    <property type="entry name" value="LDLRA_1"/>
    <property type="match status" value="1"/>
</dbReference>
<keyword evidence="7 11" id="KW-1015">Disulfide bond</keyword>
<keyword evidence="4" id="KW-0677">Repeat</keyword>
<dbReference type="PROSITE" id="PS01186">
    <property type="entry name" value="EGF_2"/>
    <property type="match status" value="1"/>
</dbReference>
<dbReference type="Pfam" id="PF02494">
    <property type="entry name" value="HYR"/>
    <property type="match status" value="2"/>
</dbReference>
<feature type="disulfide bond" evidence="11">
    <location>
        <begin position="2187"/>
        <end position="2197"/>
    </location>
</feature>
<dbReference type="PROSITE" id="PS50240">
    <property type="entry name" value="TRYPSIN_DOM"/>
    <property type="match status" value="1"/>
</dbReference>
<dbReference type="Gene3D" id="2.10.25.10">
    <property type="entry name" value="Laminin"/>
    <property type="match status" value="3"/>
</dbReference>
<evidence type="ECO:0000256" key="1">
    <source>
        <dbReference type="ARBA" id="ARBA00022659"/>
    </source>
</evidence>
<evidence type="ECO:0000259" key="17">
    <source>
        <dbReference type="PROSITE" id="PS50825"/>
    </source>
</evidence>
<dbReference type="SMART" id="SM00181">
    <property type="entry name" value="EGF"/>
    <property type="match status" value="4"/>
</dbReference>
<dbReference type="InterPro" id="IPR001190">
    <property type="entry name" value="SRCR"/>
</dbReference>
<comment type="caution">
    <text evidence="9">Lacks conserved residue(s) required for the propagation of feature annotation.</text>
</comment>
<dbReference type="SMART" id="SM00202">
    <property type="entry name" value="SR"/>
    <property type="match status" value="3"/>
</dbReference>
<feature type="domain" description="EGF-like" evidence="14">
    <location>
        <begin position="25"/>
        <end position="59"/>
    </location>
</feature>
<feature type="disulfide bond" evidence="9">
    <location>
        <begin position="2385"/>
        <end position="2394"/>
    </location>
</feature>
<dbReference type="Pfam" id="PF00057">
    <property type="entry name" value="Ldl_recept_a"/>
    <property type="match status" value="2"/>
</dbReference>
<dbReference type="InterPro" id="IPR003410">
    <property type="entry name" value="HYR_dom"/>
</dbReference>
<feature type="disulfide bond" evidence="10">
    <location>
        <begin position="1972"/>
        <end position="1984"/>
    </location>
</feature>
<feature type="disulfide bond" evidence="11">
    <location>
        <begin position="2081"/>
        <end position="2091"/>
    </location>
</feature>
<dbReference type="PROSITE" id="PS00420">
    <property type="entry name" value="SRCR_1"/>
    <property type="match status" value="3"/>
</dbReference>
<dbReference type="SMART" id="SM00179">
    <property type="entry name" value="EGF_CA"/>
    <property type="match status" value="3"/>
</dbReference>
<dbReference type="PANTHER" id="PTHR47653">
    <property type="entry name" value="PROTEIN BARK BEETLE"/>
    <property type="match status" value="1"/>
</dbReference>
<feature type="disulfide bond" evidence="11">
    <location>
        <begin position="2684"/>
        <end position="2748"/>
    </location>
</feature>
<sequence length="3203" mass="355960">MQRLHLAGLLALFCTTLYVVEGQRSSNDCDPPCDRGTCLRFFIFSGCLCEEGYGGKNCSTDQMAPFLVCPNTLYRSTDRGTNRTSVSFGPIRMSDNSGSEPDLYKSPASGSTFFYGENEVEMKAVDNSGNEATCTFTIHVQDKEPPMITCPPDMTYFLSNGEMHKVVEFAAETVRDNVDQDITVTSSPSSGSEFFLGTNVVQMSAVDKSQNVGSCNFTVTVRDMLTCGDGSPLGSDDECNYIWDCSDGRDEYHCAPEVVDEMESFLHPSDEDGTFKFQVEDGLGIHITFYSNNSRGEIAVGEGGEPGKYVLFTQSYLYDDLDIFLPSNIAWVMFKTNDRNRDGLVEILVESTQVTRPISVDDEAYILTMNESSYRSVYVWKVNAPEGKWIRGSFGEAFYRYSYRSNLLIKGNDGQLIDIFTVFQRSEEFLLPVDVIWMRFRGNLEYPINLFAQEPIATKLPVGGKHVVSYRRTLRSPCSMDSFVIELSEPFQYVVRLKNVSTSEGNGKIIMFEQEQTDLLPIGVVTYSKTSPYLQPSMVAHLTKSKVVLMSFPSLACRYQYENWDNMVVELEFKPEDLSVQLEDGDVFPMSSAQECYSESLVFNRRVFTSDNEIFVEAKLPLQPCSIFYSGSLQDSPFLMTEYQETSFQSSLIGVTTQDLGILNVDLMSSPFALGCPYHYNVHPTVPNDGYMVCSEGKRVVSQEQVCNTIVDCPDERDEIGCVPREVVTSDPVSLVATPRTTLGKVYTFQKTNSSKRFLVDARLLTLYSSSDQDREVLAAGSGRYLGDNSTAVIVLNCSDLIDEGTLLVFEDDVIWIKVLTSMKRFPFFGTLFVGSINDYVDCGNNIAVANDRQCDGLHHCPMGSDEMNCAPLSVGKSVPLVLPSRSQDVNVLIWTFTKEDGGIFLLHLQNVRYYYRYIAVGTGSDPSDNSTIIEQWSRYDDVDVSVFVPENAIWIKMEPQRSVPNTSPGSVFVTRVTEFNVTQGVTREFSSPSYPQENTEAWVGLWVYRFPSGMGGLIRCNDISLRSGTVIIGVGADFQSDRSIVSLINHYRYNSAEIQIPSDTIWISSIFESTIDQYHRRGSRFHCSVSAVPASITLVANEPVEVEYHAENDKFVWTGWVIETPVSFKTLFSFNGGDFDTADIGVGTDFDENVTAEYLFPSNDRKKDVAINGSAWTFLSSQRCYRYSLCSWSYTVTAVNPQGVMTCDGYVFTEDDVCNNRTACIDGTDENECVTGRLRGNDSLTLYPPFRDAVDLIDLIWSVVVETGFQPLVRFRNIALRYRDQIQIGSGIWQAGKSPFAFFDRSNSTFDVLIPSDSVWIRYQGYLRSYYGYGRRAFEMEITAVEAEDFFACTESVVVVNSTLLCDGEPNCPYGDDEIGCEIFEGEFVTLMTTGYPSNRPADIMQKWEYHTTQDNIAMVVQFRELYLRYSERFYAGIGELSPENSSVDYRPAQDCVLTQYDPVEDLYLESNMIWINIDSEYFGGGGRMWAEVRVVKTNDDFIRCNDGRHIAAVDQLCDNLWTCEDGEDEVECDAVSLAGGGLFSIEFSDPNSFPRDTKRTWTFRTQQQDSAIAITVTSYGYRYVNITVGEGTDFMDRDSVVKFFGFSNRFEDIFILGTEAWLTSAGSLSEVVVNVTVVSRSELYTCEGSERIIVRDKLCDNTWDCKSGSDESDCEPVVIDISDNYALSLSKPVDDSVSTQSWIFEITDGREASIELRSVSLNRAQISVGSGSDPSKVDTRLIATIDDTDKIQWMVAAKNFWIKTVVDIGYPTLFGTVEVKSIPPPLSSCEDDAFQCTLTRECIEISSTCDGRFDCEDGSDEISCDCPSPLCARCGTGECFSRSSLCRGYSYSSGAACLDEMAFCDFECLTWEGGTVISNRLVCDGILDCVDGSDEKIENCDCKPPAYSCGEKCITRNQVCDGVKDCLNGTDEIDCGCSSFEVPCEEDDCIAYWDGCMEETCMNVDECRACPPNYFQCQDFKCLPVSSVCDFVNDCSNGEDEEGCPDIPTVRLVGGIRGNEGRVEIFHDGVWGTVCDDLWDDRDASVVCRQLGFGDSGDALGYARFGSGVGPIWLDNVGCRGSENRLEECRSQGWGIHDCGHAEDAGVRCDYDFPNVRLVGGNTTYEGRVEVFYEGEWGTVCDDDWDENDAAIVCRQLGLGNSGEAFRTATFGSGIGPIWLDNVACRGYERSIESCRSNDWGDHNCGHYEDAGVRCNDDIGTLPPAVPFTTGLDGRCYPDPCRNGGTCIDLGPGLPSLPIPLFFCACPPGTFGLNCESFLSTPPPAVPFTTTVIGLCSPDPCRNGGFCFDLRTSYVCLCQPQNYGMNCEFTLEVETTAPLLTSLGLDNAFEYTTSTPYEAYCDRDPCRNGGICIELSVSFLCLCQIDFYGDTCELSYYEEDEYMTTISNEGDFITTELPFSLDVAVSEDSPVTLTSPGYPESLPKFREGTWVISAPFGYGIQLEVVDVDVGYGSSFQLGTGSTVGRNFISEFSRSSHGNPSSLLLRSSDIWFTFTSEGYRNHRGFVFILTAIEGIGIRNTYYLMENDTTNIESPNYPVNYPVKADEIWSFEAAEGLGFVVTFSDFSLEENWDYVTIGYGNEPSLNAITTKWTGYSIPESVSINSNSLWMRFTSDLSNTSRGFRAQVKAIAAELIPSAVRLAGGNSENEGRVEIFYNGVWGTVCGDSWDRNDAQVVCRELGFGEYGDALSYPRYGQGVGPIWLDNVQCSGDELRLQDCRSNGWGIHNCKHYQDASVRCQGPLDAATDIPHYGSTDAPSRGETISLESNSPRTVYYYGSYGYGYYNAGEVWNLVAPDNHSIQISFPSFTLYDGQLETLIVLPSDESVLIARYSGRSSPEAVEISSSNVVLNYIPGYHSYYPYHYHPYGYDSYGYDSYGYDSYDYDSYGYHSYGYHPYGDNSFRLTVTAVPDSIEECASDAIPASFRCNGKSECKRNIDEMDCDFNTDDDSTGDLIQSSSFVRIGHRHGLATCGGTVINSRWVLTAAECLTQRSTNSYEIFVGVDDFPKNNSMDDDTYSAVAEIEVNTANGAESGIGLLKLDRPLEGFGTYVFPLSLPENGSVVNPGTYVNVVGWSRAGNEEEAAAFITIIREPVVSEEFCMTRQNPLSLMGGGFCTGYIQSYGADCFNIFGGPVVYEEDDGCREIIGVVMRQPPPWQCGQLFAPKMHPLISSHVDFIKDIMRYV</sequence>
<evidence type="ECO:0000259" key="16">
    <source>
        <dbReference type="PROSITE" id="PS50287"/>
    </source>
</evidence>
<dbReference type="SMART" id="SM00192">
    <property type="entry name" value="LDLa"/>
    <property type="match status" value="11"/>
</dbReference>
<dbReference type="SUPFAM" id="SSF57424">
    <property type="entry name" value="LDL receptor-like module"/>
    <property type="match status" value="7"/>
</dbReference>
<dbReference type="InterPro" id="IPR036772">
    <property type="entry name" value="SRCR-like_dom_sf"/>
</dbReference>
<feature type="disulfide bond" evidence="11">
    <location>
        <begin position="2156"/>
        <end position="2217"/>
    </location>
</feature>
<dbReference type="FunFam" id="3.10.250.10:FF:000001">
    <property type="entry name" value="Lysyl oxidase 4 isoform X1"/>
    <property type="match status" value="1"/>
</dbReference>
<gene>
    <name evidence="18" type="ORF">HOLleu_26854</name>
</gene>
<dbReference type="Pfam" id="PF00431">
    <property type="entry name" value="CUB"/>
    <property type="match status" value="1"/>
</dbReference>
<dbReference type="InterPro" id="IPR035914">
    <property type="entry name" value="Sperma_CUB_dom_sf"/>
</dbReference>